<dbReference type="EMBL" id="JAJNDB010000005">
    <property type="protein sequence ID" value="MCD2196088.1"/>
    <property type="molecule type" value="Genomic_DNA"/>
</dbReference>
<dbReference type="Gene3D" id="1.10.10.60">
    <property type="entry name" value="Homeodomain-like"/>
    <property type="match status" value="1"/>
</dbReference>
<dbReference type="PANTHER" id="PTHR43130">
    <property type="entry name" value="ARAC-FAMILY TRANSCRIPTIONAL REGULATOR"/>
    <property type="match status" value="1"/>
</dbReference>
<keyword evidence="1" id="KW-0805">Transcription regulation</keyword>
<evidence type="ECO:0000256" key="3">
    <source>
        <dbReference type="ARBA" id="ARBA00023163"/>
    </source>
</evidence>
<organism evidence="5 6">
    <name type="scientific">Actinomycetospora endophytica</name>
    <dbReference type="NCBI Taxonomy" id="2291215"/>
    <lineage>
        <taxon>Bacteria</taxon>
        <taxon>Bacillati</taxon>
        <taxon>Actinomycetota</taxon>
        <taxon>Actinomycetes</taxon>
        <taxon>Pseudonocardiales</taxon>
        <taxon>Pseudonocardiaceae</taxon>
        <taxon>Actinomycetospora</taxon>
    </lineage>
</organism>
<keyword evidence="2" id="KW-0238">DNA-binding</keyword>
<dbReference type="InterPro" id="IPR029062">
    <property type="entry name" value="Class_I_gatase-like"/>
</dbReference>
<evidence type="ECO:0000256" key="1">
    <source>
        <dbReference type="ARBA" id="ARBA00023015"/>
    </source>
</evidence>
<gene>
    <name evidence="5" type="ORF">LQ327_22200</name>
</gene>
<dbReference type="PROSITE" id="PS00041">
    <property type="entry name" value="HTH_ARAC_FAMILY_1"/>
    <property type="match status" value="1"/>
</dbReference>
<dbReference type="PROSITE" id="PS01124">
    <property type="entry name" value="HTH_ARAC_FAMILY_2"/>
    <property type="match status" value="1"/>
</dbReference>
<dbReference type="Proteomes" id="UP001199469">
    <property type="component" value="Unassembled WGS sequence"/>
</dbReference>
<dbReference type="SMART" id="SM00342">
    <property type="entry name" value="HTH_ARAC"/>
    <property type="match status" value="1"/>
</dbReference>
<accession>A0ABS8PCS9</accession>
<dbReference type="SUPFAM" id="SSF46689">
    <property type="entry name" value="Homeodomain-like"/>
    <property type="match status" value="2"/>
</dbReference>
<evidence type="ECO:0000259" key="4">
    <source>
        <dbReference type="PROSITE" id="PS01124"/>
    </source>
</evidence>
<keyword evidence="6" id="KW-1185">Reference proteome</keyword>
<dbReference type="Pfam" id="PF12833">
    <property type="entry name" value="HTH_18"/>
    <property type="match status" value="1"/>
</dbReference>
<evidence type="ECO:0000313" key="6">
    <source>
        <dbReference type="Proteomes" id="UP001199469"/>
    </source>
</evidence>
<dbReference type="InterPro" id="IPR018060">
    <property type="entry name" value="HTH_AraC"/>
</dbReference>
<dbReference type="RefSeq" id="WP_230737945.1">
    <property type="nucleotide sequence ID" value="NZ_JAJNDB010000005.1"/>
</dbReference>
<dbReference type="InterPro" id="IPR052158">
    <property type="entry name" value="INH-QAR"/>
</dbReference>
<proteinExistence type="predicted"/>
<reference evidence="5 6" key="1">
    <citation type="submission" date="2021-11" db="EMBL/GenBank/DDBJ databases">
        <title>Draft genome sequence of Actinomycetospora sp. SF1 isolated from the rhizosphere soil.</title>
        <authorList>
            <person name="Duangmal K."/>
            <person name="Chantavorakit T."/>
        </authorList>
    </citation>
    <scope>NUCLEOTIDE SEQUENCE [LARGE SCALE GENOMIC DNA]</scope>
    <source>
        <strain evidence="5 6">TBRC 5722</strain>
    </source>
</reference>
<dbReference type="InterPro" id="IPR018062">
    <property type="entry name" value="HTH_AraC-typ_CS"/>
</dbReference>
<evidence type="ECO:0000256" key="2">
    <source>
        <dbReference type="ARBA" id="ARBA00023125"/>
    </source>
</evidence>
<dbReference type="Gene3D" id="3.40.50.880">
    <property type="match status" value="1"/>
</dbReference>
<comment type="caution">
    <text evidence="5">The sequence shown here is derived from an EMBL/GenBank/DDBJ whole genome shotgun (WGS) entry which is preliminary data.</text>
</comment>
<keyword evidence="3" id="KW-0804">Transcription</keyword>
<dbReference type="InterPro" id="IPR009057">
    <property type="entry name" value="Homeodomain-like_sf"/>
</dbReference>
<protein>
    <submittedName>
        <fullName evidence="5">Helix-turn-helix domain-containing protein</fullName>
    </submittedName>
</protein>
<dbReference type="PANTHER" id="PTHR43130:SF3">
    <property type="entry name" value="HTH-TYPE TRANSCRIPTIONAL REGULATOR RV1931C"/>
    <property type="match status" value="1"/>
</dbReference>
<dbReference type="SUPFAM" id="SSF52317">
    <property type="entry name" value="Class I glutamine amidotransferase-like"/>
    <property type="match status" value="1"/>
</dbReference>
<dbReference type="Pfam" id="PF01965">
    <property type="entry name" value="DJ-1_PfpI"/>
    <property type="match status" value="1"/>
</dbReference>
<feature type="domain" description="HTH araC/xylS-type" evidence="4">
    <location>
        <begin position="212"/>
        <end position="310"/>
    </location>
</feature>
<evidence type="ECO:0000313" key="5">
    <source>
        <dbReference type="EMBL" id="MCD2196088.1"/>
    </source>
</evidence>
<name>A0ABS8PCS9_9PSEU</name>
<sequence length="321" mass="35143">MHVIAAPVTDHAPMFELSTVVEVFGSGRAASMGMPWYDLRICAGEPGPVHLGEWGLLDTPHGLEALEVADTVVVPPPHDERREFPPELLDGLRRAHERGARIASICTGAFILAAAGLLDGRPAITHWNSLDDLARRHPAVRVQPAVLYVDDGDVLTSAGSAAGLDLCLHLVRLDHGSRVAGTAARWSVVPPHRDGGQAQYVPMPVAESSSFGPWLDWARDRLDRPVEIKEWAHAVGASPRTFARRFRDATGETPLQWLAMERVRRAQDLLEGTDLPVETVAARCGFVTAAGLRKHFGRRVGTTPQQYRRTFRSEHDDRLAG</sequence>
<dbReference type="CDD" id="cd03137">
    <property type="entry name" value="GATase1_AraC_1"/>
    <property type="match status" value="1"/>
</dbReference>
<dbReference type="InterPro" id="IPR002818">
    <property type="entry name" value="DJ-1/PfpI"/>
</dbReference>